<keyword evidence="14" id="KW-1185">Reference proteome</keyword>
<dbReference type="Pfam" id="PF18337">
    <property type="entry name" value="Tudor_RapA"/>
    <property type="match status" value="1"/>
</dbReference>
<dbReference type="SUPFAM" id="SSF52540">
    <property type="entry name" value="P-loop containing nucleoside triphosphate hydrolases"/>
    <property type="match status" value="2"/>
</dbReference>
<evidence type="ECO:0000259" key="12">
    <source>
        <dbReference type="PROSITE" id="PS51194"/>
    </source>
</evidence>
<evidence type="ECO:0000256" key="9">
    <source>
        <dbReference type="HAMAP-Rule" id="MF_01821"/>
    </source>
</evidence>
<feature type="short sequence motif" description="DEAH box" evidence="9">
    <location>
        <begin position="279"/>
        <end position="282"/>
    </location>
</feature>
<dbReference type="InterPro" id="IPR022737">
    <property type="entry name" value="RapA_C"/>
</dbReference>
<keyword evidence="1 9" id="KW-0547">Nucleotide-binding</keyword>
<feature type="coiled-coil region" evidence="10">
    <location>
        <begin position="649"/>
        <end position="680"/>
    </location>
</feature>
<dbReference type="InterPro" id="IPR027417">
    <property type="entry name" value="P-loop_NTPase"/>
</dbReference>
<name>A0ABT5U7H6_9GAMM</name>
<dbReference type="RefSeq" id="WP_274688679.1">
    <property type="nucleotide sequence ID" value="NZ_JAPMOU010000010.1"/>
</dbReference>
<dbReference type="InterPro" id="IPR049730">
    <property type="entry name" value="SNF2/RAD54-like_C"/>
</dbReference>
<gene>
    <name evidence="9 13" type="primary">rapA</name>
    <name evidence="13" type="ORF">ORQ98_10090</name>
</gene>
<accession>A0ABT5U7H6</accession>
<dbReference type="CDD" id="cd18793">
    <property type="entry name" value="SF2_C_SNF"/>
    <property type="match status" value="1"/>
</dbReference>
<dbReference type="Pfam" id="PF00176">
    <property type="entry name" value="SNF2-rel_dom"/>
    <property type="match status" value="1"/>
</dbReference>
<evidence type="ECO:0000256" key="7">
    <source>
        <dbReference type="ARBA" id="ARBA00023159"/>
    </source>
</evidence>
<evidence type="ECO:0000256" key="3">
    <source>
        <dbReference type="ARBA" id="ARBA00022806"/>
    </source>
</evidence>
<dbReference type="PANTHER" id="PTHR45766:SF6">
    <property type="entry name" value="SWI_SNF-RELATED MATRIX-ASSOCIATED ACTIN-DEPENDENT REGULATOR OF CHROMATIN SUBFAMILY A-LIKE PROTEIN 1"/>
    <property type="match status" value="1"/>
</dbReference>
<dbReference type="Gene3D" id="3.40.50.10810">
    <property type="entry name" value="Tandem AAA-ATPase domain"/>
    <property type="match status" value="1"/>
</dbReference>
<proteinExistence type="inferred from homology"/>
<dbReference type="Gene3D" id="3.40.50.300">
    <property type="entry name" value="P-loop containing nucleotide triphosphate hydrolases"/>
    <property type="match status" value="1"/>
</dbReference>
<reference evidence="13 14" key="1">
    <citation type="submission" date="2022-11" db="EMBL/GenBank/DDBJ databases">
        <title>Spartinivicinus poritis sp. nov., isolated from scleractinian coral Porites lutea.</title>
        <authorList>
            <person name="Zhang G."/>
            <person name="Cai L."/>
            <person name="Wei Q."/>
        </authorList>
    </citation>
    <scope>NUCLEOTIDE SEQUENCE [LARGE SCALE GENOMIC DNA]</scope>
    <source>
        <strain evidence="13 14">A2-2</strain>
    </source>
</reference>
<dbReference type="Gene3D" id="2.30.30.140">
    <property type="match status" value="1"/>
</dbReference>
<dbReference type="EC" id="3.6.4.-" evidence="9"/>
<feature type="domain" description="Helicase ATP-binding" evidence="11">
    <location>
        <begin position="163"/>
        <end position="333"/>
    </location>
</feature>
<keyword evidence="2 9" id="KW-0378">Hydrolase</keyword>
<dbReference type="Gene3D" id="6.10.140.2230">
    <property type="match status" value="1"/>
</dbReference>
<dbReference type="Pfam" id="PF12137">
    <property type="entry name" value="RapA_C"/>
    <property type="match status" value="1"/>
</dbReference>
<dbReference type="Gene3D" id="3.30.360.80">
    <property type="match status" value="1"/>
</dbReference>
<keyword evidence="3 9" id="KW-0347">Helicase</keyword>
<evidence type="ECO:0000256" key="6">
    <source>
        <dbReference type="ARBA" id="ARBA00023125"/>
    </source>
</evidence>
<keyword evidence="4 9" id="KW-0067">ATP-binding</keyword>
<evidence type="ECO:0000256" key="5">
    <source>
        <dbReference type="ARBA" id="ARBA00023015"/>
    </source>
</evidence>
<comment type="caution">
    <text evidence="13">The sequence shown here is derived from an EMBL/GenBank/DDBJ whole genome shotgun (WGS) entry which is preliminary data.</text>
</comment>
<evidence type="ECO:0000256" key="2">
    <source>
        <dbReference type="ARBA" id="ARBA00022801"/>
    </source>
</evidence>
<dbReference type="InterPro" id="IPR000330">
    <property type="entry name" value="SNF2_N"/>
</dbReference>
<dbReference type="PROSITE" id="PS51192">
    <property type="entry name" value="HELICASE_ATP_BIND_1"/>
    <property type="match status" value="1"/>
</dbReference>
<evidence type="ECO:0000313" key="14">
    <source>
        <dbReference type="Proteomes" id="UP001528823"/>
    </source>
</evidence>
<dbReference type="Gene3D" id="2.30.30.930">
    <property type="match status" value="1"/>
</dbReference>
<dbReference type="HAMAP" id="MF_01821">
    <property type="entry name" value="Helicase_RapA"/>
    <property type="match status" value="1"/>
</dbReference>
<evidence type="ECO:0000256" key="4">
    <source>
        <dbReference type="ARBA" id="ARBA00022840"/>
    </source>
</evidence>
<dbReference type="Gene3D" id="6.10.140.1500">
    <property type="match status" value="1"/>
</dbReference>
<dbReference type="SMART" id="SM00487">
    <property type="entry name" value="DEXDc"/>
    <property type="match status" value="1"/>
</dbReference>
<dbReference type="Pfam" id="PF18339">
    <property type="entry name" value="Tudor_1_RapA"/>
    <property type="match status" value="1"/>
</dbReference>
<evidence type="ECO:0000259" key="11">
    <source>
        <dbReference type="PROSITE" id="PS51192"/>
    </source>
</evidence>
<dbReference type="InterPro" id="IPR001650">
    <property type="entry name" value="Helicase_C-like"/>
</dbReference>
<evidence type="ECO:0000313" key="13">
    <source>
        <dbReference type="EMBL" id="MDE1462324.1"/>
    </source>
</evidence>
<feature type="domain" description="Helicase C-terminal" evidence="12">
    <location>
        <begin position="485"/>
        <end position="646"/>
    </location>
</feature>
<evidence type="ECO:0000256" key="8">
    <source>
        <dbReference type="ARBA" id="ARBA00023163"/>
    </source>
</evidence>
<sequence>MTTFVPGQRWISDTETELGLGTVLSLDQRMVTLLFPSNGQTRLYAVKNSPLTRIRFVAGDTIESHEGWSIVVTDAVEEDGLITYQGKLPNGESTELPESCLGNFIQFQKPKERLLAGQVDQNNHFSLRYKTWEQARNLYQSPLLGLCGARTSLIPHQLHIADEVGKRQAPRVLLADEVGLGKTIEAGLIMYQQLLSGRAQRVLIVVPESLLHQWLVEMLRRFNLHFSLFDRERLVHAKAADTGNPFESEQLVLISLNELTHAQHLDDALAAEWDLLVVDEAHHLSWTPEVASDEYSAIEQLAEKTAGVLLLTATPEQCGHSSHFAHLRLLDPDKFHSLADFESQSQQYQAVAEMAEELIDSQVLSEPTIGRLTSYLGDEANQLATIINSDQADDIKQQAKQQLLSHLLDRHGTSRVLYRNTRSAVSGFPGRVMQAYPQALPELYQLALENGGNPYAGLFPERTYEKEILVEDKDPWWRFDPRVDWLINLLKLLKSQKVLIICAHAETCMELDEALRVRSGIASSIFHEGMSIIERDRAAAYFADEEYGCQTLICSEIGSEGRNFQFAHHLVLFDLPVLPDLLEQRIGRLDRIGQTETIKVHVPYFENSSQAVLFQWYHHSLNAFEQICTTGDSVYQQLKPSLEALLTTAINEQQDIDAFIEEAKTLNQQLRSNLQAGRDRLLELHSQGLNDTSELIDAIQSANETKPLKKYLEALFDCFGIDSEDHSEHAIIARPGEQMLLPSFPGLPEDGTTMTFSREQALSREDMQFLTWEHPLVRYGMEQMLDTELGNTAVALLKNKALKPGTMLVEAIFIVEAPVQQQPQLKRLMVPASIRTLIDPQGNNLADKVAFETLDAQLHPIKKKTARKLIKAQSEPISETLKIAEEKANEQVTTIVQTATEQLLAKLGEEINRLEALQKVNPNIREAEIEQWRTLAAQGVTALQQANLRLDSIRIMFAG</sequence>
<dbReference type="NCBIfam" id="NF003426">
    <property type="entry name" value="PRK04914.1"/>
    <property type="match status" value="1"/>
</dbReference>
<dbReference type="PROSITE" id="PS51194">
    <property type="entry name" value="HELICASE_CTER"/>
    <property type="match status" value="1"/>
</dbReference>
<evidence type="ECO:0000256" key="1">
    <source>
        <dbReference type="ARBA" id="ARBA00022741"/>
    </source>
</evidence>
<feature type="binding site" evidence="9">
    <location>
        <begin position="176"/>
        <end position="183"/>
    </location>
    <ligand>
        <name>ATP</name>
        <dbReference type="ChEBI" id="CHEBI:30616"/>
    </ligand>
</feature>
<dbReference type="PANTHER" id="PTHR45766">
    <property type="entry name" value="DNA ANNEALING HELICASE AND ENDONUCLEASE ZRANB3 FAMILY MEMBER"/>
    <property type="match status" value="1"/>
</dbReference>
<keyword evidence="5 9" id="KW-0805">Transcription regulation</keyword>
<comment type="function">
    <text evidence="9">Transcription regulator that activates transcription by stimulating RNA polymerase (RNAP) recycling in case of stress conditions such as supercoiled DNA or high salt concentrations. Probably acts by releasing the RNAP, when it is trapped or immobilized on tightly supercoiled DNA. Does not activate transcription on linear DNA. Probably not involved in DNA repair.</text>
</comment>
<keyword evidence="10" id="KW-0175">Coiled coil</keyword>
<dbReference type="CDD" id="cd18011">
    <property type="entry name" value="DEXDc_RapA"/>
    <property type="match status" value="1"/>
</dbReference>
<dbReference type="InterPro" id="IPR023949">
    <property type="entry name" value="Helicase_RapA"/>
</dbReference>
<evidence type="ECO:0000256" key="10">
    <source>
        <dbReference type="SAM" id="Coils"/>
    </source>
</evidence>
<dbReference type="InterPro" id="IPR038718">
    <property type="entry name" value="SNF2-like_sf"/>
</dbReference>
<organism evidence="13 14">
    <name type="scientific">Spartinivicinus poritis</name>
    <dbReference type="NCBI Taxonomy" id="2994640"/>
    <lineage>
        <taxon>Bacteria</taxon>
        <taxon>Pseudomonadati</taxon>
        <taxon>Pseudomonadota</taxon>
        <taxon>Gammaproteobacteria</taxon>
        <taxon>Oceanospirillales</taxon>
        <taxon>Zooshikellaceae</taxon>
        <taxon>Spartinivicinus</taxon>
    </lineage>
</organism>
<dbReference type="InterPro" id="IPR040765">
    <property type="entry name" value="Tudor_1_RapA"/>
</dbReference>
<dbReference type="EMBL" id="JAPMOU010000010">
    <property type="protein sequence ID" value="MDE1462324.1"/>
    <property type="molecule type" value="Genomic_DNA"/>
</dbReference>
<protein>
    <recommendedName>
        <fullName evidence="9">RNA polymerase-associated protein RapA</fullName>
        <ecNumber evidence="9">3.6.4.-</ecNumber>
    </recommendedName>
    <alternativeName>
        <fullName evidence="9">ATP-dependent helicase HepA</fullName>
    </alternativeName>
</protein>
<keyword evidence="8 9" id="KW-0804">Transcription</keyword>
<dbReference type="Pfam" id="PF00271">
    <property type="entry name" value="Helicase_C"/>
    <property type="match status" value="1"/>
</dbReference>
<dbReference type="InterPro" id="IPR057342">
    <property type="entry name" value="DEXDc_RapA"/>
</dbReference>
<keyword evidence="7 9" id="KW-0010">Activator</keyword>
<keyword evidence="6 9" id="KW-0238">DNA-binding</keyword>
<dbReference type="InterPro" id="IPR014001">
    <property type="entry name" value="Helicase_ATP-bd"/>
</dbReference>
<comment type="subunit">
    <text evidence="9">Interacts with the RNAP. Has a higher affinity for the core RNAP than for the holoenzyme. Its ATPase activity is stimulated by binding to RNAP.</text>
</comment>
<comment type="similarity">
    <text evidence="9">Belongs to the SNF2/RAD54 helicase family. RapA subfamily.</text>
</comment>
<dbReference type="InterPro" id="IPR040766">
    <property type="entry name" value="Tudor_2_RapA"/>
</dbReference>
<dbReference type="Proteomes" id="UP001528823">
    <property type="component" value="Unassembled WGS sequence"/>
</dbReference>
<dbReference type="SMART" id="SM00490">
    <property type="entry name" value="HELICc"/>
    <property type="match status" value="1"/>
</dbReference>